<dbReference type="FunFam" id="1.10.510.10:FF:000554">
    <property type="entry name" value="Predicted protein"/>
    <property type="match status" value="1"/>
</dbReference>
<feature type="compositionally biased region" description="Polar residues" evidence="11">
    <location>
        <begin position="1237"/>
        <end position="1246"/>
    </location>
</feature>
<feature type="domain" description="Protein kinase" evidence="13">
    <location>
        <begin position="944"/>
        <end position="1197"/>
    </location>
</feature>
<feature type="compositionally biased region" description="Basic and acidic residues" evidence="11">
    <location>
        <begin position="1"/>
        <end position="13"/>
    </location>
</feature>
<name>A0A0X3NGB9_SCHSO</name>
<dbReference type="Pfam" id="PF07714">
    <property type="entry name" value="PK_Tyr_Ser-Thr"/>
    <property type="match status" value="1"/>
</dbReference>
<dbReference type="PROSITE" id="PS50011">
    <property type="entry name" value="PROTEIN_KINASE_DOM"/>
    <property type="match status" value="1"/>
</dbReference>
<keyword evidence="1" id="KW-0597">Phosphoprotein</keyword>
<dbReference type="GO" id="GO:0005524">
    <property type="term" value="F:ATP binding"/>
    <property type="evidence" value="ECO:0007669"/>
    <property type="project" value="UniProtKB-UniRule"/>
</dbReference>
<protein>
    <recommendedName>
        <fullName evidence="10">Tyrosine-protein kinase</fullName>
        <ecNumber evidence="10">2.7.10.2</ecNumber>
    </recommendedName>
</protein>
<feature type="compositionally biased region" description="Polar residues" evidence="11">
    <location>
        <begin position="123"/>
        <end position="142"/>
    </location>
</feature>
<feature type="compositionally biased region" description="Polar residues" evidence="11">
    <location>
        <begin position="14"/>
        <end position="31"/>
    </location>
</feature>
<dbReference type="SUPFAM" id="SSF56112">
    <property type="entry name" value="Protein kinase-like (PK-like)"/>
    <property type="match status" value="1"/>
</dbReference>
<dbReference type="SUPFAM" id="SSF55550">
    <property type="entry name" value="SH2 domain"/>
    <property type="match status" value="1"/>
</dbReference>
<dbReference type="InterPro" id="IPR050198">
    <property type="entry name" value="Non-receptor_tyrosine_kinases"/>
</dbReference>
<feature type="compositionally biased region" description="Polar residues" evidence="11">
    <location>
        <begin position="693"/>
        <end position="705"/>
    </location>
</feature>
<dbReference type="InterPro" id="IPR027267">
    <property type="entry name" value="AH/BAR_dom_sf"/>
</dbReference>
<comment type="catalytic activity">
    <reaction evidence="7 10">
        <text>L-tyrosyl-[protein] + ATP = O-phospho-L-tyrosyl-[protein] + ADP + H(+)</text>
        <dbReference type="Rhea" id="RHEA:10596"/>
        <dbReference type="Rhea" id="RHEA-COMP:10136"/>
        <dbReference type="Rhea" id="RHEA-COMP:20101"/>
        <dbReference type="ChEBI" id="CHEBI:15378"/>
        <dbReference type="ChEBI" id="CHEBI:30616"/>
        <dbReference type="ChEBI" id="CHEBI:46858"/>
        <dbReference type="ChEBI" id="CHEBI:61978"/>
        <dbReference type="ChEBI" id="CHEBI:456216"/>
        <dbReference type="EC" id="2.7.10.2"/>
    </reaction>
</comment>
<dbReference type="SMART" id="SM00252">
    <property type="entry name" value="SH2"/>
    <property type="match status" value="1"/>
</dbReference>
<gene>
    <name evidence="14" type="primary">FPS</name>
    <name evidence="14" type="ORF">TR144099</name>
</gene>
<keyword evidence="5 9" id="KW-0067">ATP-binding</keyword>
<dbReference type="InterPro" id="IPR036860">
    <property type="entry name" value="SH2_dom_sf"/>
</dbReference>
<dbReference type="InterPro" id="IPR020635">
    <property type="entry name" value="Tyr_kinase_cat_dom"/>
</dbReference>
<feature type="compositionally biased region" description="Low complexity" evidence="11">
    <location>
        <begin position="666"/>
        <end position="681"/>
    </location>
</feature>
<dbReference type="PROSITE" id="PS00107">
    <property type="entry name" value="PROTEIN_KINASE_ATP"/>
    <property type="match status" value="1"/>
</dbReference>
<dbReference type="InterPro" id="IPR011009">
    <property type="entry name" value="Kinase-like_dom_sf"/>
</dbReference>
<comment type="similarity">
    <text evidence="10">Belongs to the protein kinase superfamily. Tyr protein kinase family.</text>
</comment>
<evidence type="ECO:0000256" key="2">
    <source>
        <dbReference type="ARBA" id="ARBA00022679"/>
    </source>
</evidence>
<evidence type="ECO:0000259" key="12">
    <source>
        <dbReference type="PROSITE" id="PS50001"/>
    </source>
</evidence>
<evidence type="ECO:0000313" key="14">
    <source>
        <dbReference type="EMBL" id="JAP39049.1"/>
    </source>
</evidence>
<keyword evidence="6 10" id="KW-0829">Tyrosine-protein kinase</keyword>
<feature type="region of interest" description="Disordered" evidence="11">
    <location>
        <begin position="1"/>
        <end position="31"/>
    </location>
</feature>
<feature type="compositionally biased region" description="Low complexity" evidence="11">
    <location>
        <begin position="1223"/>
        <end position="1236"/>
    </location>
</feature>
<feature type="compositionally biased region" description="Basic residues" evidence="11">
    <location>
        <begin position="729"/>
        <end position="738"/>
    </location>
</feature>
<feature type="region of interest" description="Disordered" evidence="11">
    <location>
        <begin position="605"/>
        <end position="631"/>
    </location>
</feature>
<dbReference type="PANTHER" id="PTHR24418">
    <property type="entry name" value="TYROSINE-PROTEIN KINASE"/>
    <property type="match status" value="1"/>
</dbReference>
<dbReference type="PRINTS" id="PR00109">
    <property type="entry name" value="TYRKINASE"/>
</dbReference>
<evidence type="ECO:0000256" key="4">
    <source>
        <dbReference type="ARBA" id="ARBA00022777"/>
    </source>
</evidence>
<feature type="region of interest" description="Disordered" evidence="11">
    <location>
        <begin position="116"/>
        <end position="151"/>
    </location>
</feature>
<dbReference type="InterPro" id="IPR000980">
    <property type="entry name" value="SH2"/>
</dbReference>
<dbReference type="InterPro" id="IPR008266">
    <property type="entry name" value="Tyr_kinase_AS"/>
</dbReference>
<feature type="compositionally biased region" description="Basic and acidic residues" evidence="11">
    <location>
        <begin position="718"/>
        <end position="728"/>
    </location>
</feature>
<dbReference type="PROSITE" id="PS50001">
    <property type="entry name" value="SH2"/>
    <property type="match status" value="1"/>
</dbReference>
<dbReference type="PROSITE" id="PS00109">
    <property type="entry name" value="PROTEIN_KINASE_TYR"/>
    <property type="match status" value="1"/>
</dbReference>
<dbReference type="InterPro" id="IPR001245">
    <property type="entry name" value="Ser-Thr/Tyr_kinase_cat_dom"/>
</dbReference>
<evidence type="ECO:0000256" key="3">
    <source>
        <dbReference type="ARBA" id="ARBA00022741"/>
    </source>
</evidence>
<evidence type="ECO:0000256" key="1">
    <source>
        <dbReference type="ARBA" id="ARBA00022553"/>
    </source>
</evidence>
<dbReference type="SMART" id="SM00219">
    <property type="entry name" value="TyrKc"/>
    <property type="match status" value="1"/>
</dbReference>
<dbReference type="Gene3D" id="1.20.1270.60">
    <property type="entry name" value="Arfaptin homology (AH) domain/BAR domain"/>
    <property type="match status" value="1"/>
</dbReference>
<feature type="binding site" evidence="9">
    <location>
        <position position="971"/>
    </location>
    <ligand>
        <name>ATP</name>
        <dbReference type="ChEBI" id="CHEBI:30616"/>
    </ligand>
</feature>
<evidence type="ECO:0000256" key="5">
    <source>
        <dbReference type="ARBA" id="ARBA00022840"/>
    </source>
</evidence>
<proteinExistence type="inferred from homology"/>
<feature type="region of interest" description="Disordered" evidence="11">
    <location>
        <begin position="352"/>
        <end position="372"/>
    </location>
</feature>
<feature type="domain" description="SH2" evidence="12">
    <location>
        <begin position="794"/>
        <end position="932"/>
    </location>
</feature>
<evidence type="ECO:0000259" key="13">
    <source>
        <dbReference type="PROSITE" id="PS50011"/>
    </source>
</evidence>
<dbReference type="Gene3D" id="1.10.510.10">
    <property type="entry name" value="Transferase(Phosphotransferase) domain 1"/>
    <property type="match status" value="1"/>
</dbReference>
<keyword evidence="2 10" id="KW-0808">Transferase</keyword>
<dbReference type="GO" id="GO:0004715">
    <property type="term" value="F:non-membrane spanning protein tyrosine kinase activity"/>
    <property type="evidence" value="ECO:0007669"/>
    <property type="project" value="UniProtKB-EC"/>
</dbReference>
<keyword evidence="3 9" id="KW-0547">Nucleotide-binding</keyword>
<evidence type="ECO:0000256" key="7">
    <source>
        <dbReference type="ARBA" id="ARBA00051245"/>
    </source>
</evidence>
<evidence type="ECO:0000256" key="10">
    <source>
        <dbReference type="RuleBase" id="RU362096"/>
    </source>
</evidence>
<feature type="region of interest" description="Disordered" evidence="11">
    <location>
        <begin position="1201"/>
        <end position="1283"/>
    </location>
</feature>
<dbReference type="InterPro" id="IPR035849">
    <property type="entry name" value="Fes/Fps/Fer_SH2"/>
</dbReference>
<evidence type="ECO:0000256" key="9">
    <source>
        <dbReference type="PROSITE-ProRule" id="PRU10141"/>
    </source>
</evidence>
<feature type="compositionally biased region" description="Polar residues" evidence="11">
    <location>
        <begin position="742"/>
        <end position="775"/>
    </location>
</feature>
<accession>A0A0X3NGB9</accession>
<feature type="compositionally biased region" description="Low complexity" evidence="11">
    <location>
        <begin position="1267"/>
        <end position="1277"/>
    </location>
</feature>
<sequence length="1283" mass="141886">MSLDVKPTERDQNHGSTLSISQKRNSTTSNGLMSFFSTRQRKSPNNDGIFDVSVRHSRLLCVARIDEVIQTVSDLVDFYSKIVKAESKISVALWRTVSFSKGKKTDTRKLKQTGYTLEPPEAASNNSINRLSEVSSTESARTSPEEMDETPLAVLSRGVRSSTVATQAKQLLQCFLEANESRAEVAACRAAFHKKVTTCQLLLILEGLQRLRALYIDRDTMLESYSSQLESDVRECWKKYAKYADAVARLRTRLSVQFDKGLSNKRKAIETSLNELETATLKLHTIHNAYTLSLAIARQYSQWLTTRVRPCLLRNLDRCLRLVDFAISYLLRLSRVEQVPSATFEQLSLPEPEPLGEISLDPPPLPPNSPDDDSFRRAFPFDEDLIVRAGDEGLQPDKIIVNQLTFNQVQHLLQTHLQEAANQKSMTGVFEEEHQQLADSLTEWVETLSQRTRIYDLPTLLKTEDSLNEYLLQLESKSQSNSLSHRDKNSSNSKKWPPLLNDSQVYIATAMKPGNLCALAISLGTCEFFHCQSACFAESHGQIVTILREAKVSAPTSLPSTAGASISNPTALPQFSSSGDLLQLHNSGLLDSRFHALRVQVEAQDAVSSNEAPKCPASESEQSHQINGASAAVTAAAAAASGEAPEPPARRSVKALKEELYRNSGVSVSRAPSTPTTSTAADIEIRRTGKLPTANQGSSVPTSPMSLPHQPLFQSRLGRTDHLADSPSRHRPLSKLFRHSSESQTSVNSIVARAQSTDGLNVSSSSSQTIHQDPLTTGAPAPDNETVDINKEPWFHGVLPRSEVDRLLQVQGDFLVRETSKATSSRKSHLNRMQRHDSESDLWSALPHFSQSTEDLSSPLSGRVVVTRMVLSVYWNGCKHFILQGGDSSNGRKGGWFLEDYAFPTIRDLVEFHMRTGKPVTAGSGALLLNPIARPDWQLDNADVQLLEKIGQGNFGEVHRGMYNGRMVAVKTCRANPVEVEVRRKFLQGEATALNFCHPNIVQLIGIAVRTHPIMIVMEYVAGGSLLAYLRRTRNNPDIGILIRMSVDAANGMAYLESKNCIHRDLAARNCLLTEDLTLKIADFGMAREEHVYELSDRNGPIPIKWTAPEALASNRYTSKCDVWSFGILLWEMFTGGDTPYRGLSNNETRDLVESGYRLKTPDWMPRPLGKQMQSCWAADPNRRPSFANLVESLSKLKREFEGDSGRAASSTIGSVSHEQKASGSHHSSTTSGGTTRITFRQSRVSSGDLDSRASRVSARLPRTQPSIGSGSSQQSDSNEERF</sequence>
<evidence type="ECO:0000256" key="8">
    <source>
        <dbReference type="PROSITE-ProRule" id="PRU00191"/>
    </source>
</evidence>
<organism evidence="14">
    <name type="scientific">Schistocephalus solidus</name>
    <name type="common">Tapeworm</name>
    <dbReference type="NCBI Taxonomy" id="70667"/>
    <lineage>
        <taxon>Eukaryota</taxon>
        <taxon>Metazoa</taxon>
        <taxon>Spiralia</taxon>
        <taxon>Lophotrochozoa</taxon>
        <taxon>Platyhelminthes</taxon>
        <taxon>Cestoda</taxon>
        <taxon>Eucestoda</taxon>
        <taxon>Diphyllobothriidea</taxon>
        <taxon>Diphyllobothriidae</taxon>
        <taxon>Schistocephalus</taxon>
    </lineage>
</organism>
<dbReference type="EC" id="2.7.10.2" evidence="10"/>
<keyword evidence="8" id="KW-0727">SH2 domain</keyword>
<dbReference type="InterPro" id="IPR017441">
    <property type="entry name" value="Protein_kinase_ATP_BS"/>
</dbReference>
<keyword evidence="4 10" id="KW-0418">Kinase</keyword>
<dbReference type="CDD" id="cd10361">
    <property type="entry name" value="SH2_Fps_family"/>
    <property type="match status" value="1"/>
</dbReference>
<feature type="region of interest" description="Disordered" evidence="11">
    <location>
        <begin position="662"/>
        <end position="788"/>
    </location>
</feature>
<evidence type="ECO:0000256" key="6">
    <source>
        <dbReference type="ARBA" id="ARBA00023137"/>
    </source>
</evidence>
<feature type="compositionally biased region" description="Polar residues" evidence="11">
    <location>
        <begin position="1208"/>
        <end position="1217"/>
    </location>
</feature>
<dbReference type="EMBL" id="GEEE01024176">
    <property type="protein sequence ID" value="JAP39049.1"/>
    <property type="molecule type" value="Transcribed_RNA"/>
</dbReference>
<dbReference type="InterPro" id="IPR000719">
    <property type="entry name" value="Prot_kinase_dom"/>
</dbReference>
<evidence type="ECO:0000256" key="11">
    <source>
        <dbReference type="SAM" id="MobiDB-lite"/>
    </source>
</evidence>
<reference evidence="14" key="1">
    <citation type="submission" date="2016-01" db="EMBL/GenBank/DDBJ databases">
        <title>Reference transcriptome for the parasite Schistocephalus solidus: insights into the molecular evolution of parasitism.</title>
        <authorList>
            <person name="Hebert F.O."/>
            <person name="Grambauer S."/>
            <person name="Barber I."/>
            <person name="Landry C.R."/>
            <person name="Aubin-Horth N."/>
        </authorList>
    </citation>
    <scope>NUCLEOTIDE SEQUENCE</scope>
</reference>
<dbReference type="Gene3D" id="3.30.505.10">
    <property type="entry name" value="SH2 domain"/>
    <property type="match status" value="1"/>
</dbReference>